<protein>
    <recommendedName>
        <fullName evidence="3">Glycosyl transferase family 28 C-terminal domain-containing protein</fullName>
    </recommendedName>
</protein>
<evidence type="ECO:0000313" key="1">
    <source>
        <dbReference type="EMBL" id="MDT7043780.1"/>
    </source>
</evidence>
<name>A0ABU3KBA7_9BACT</name>
<dbReference type="InterPro" id="IPR053205">
    <property type="entry name" value="GHMP_kinase_L-arabinokinase"/>
</dbReference>
<dbReference type="Gene3D" id="3.40.50.2000">
    <property type="entry name" value="Glycogen Phosphorylase B"/>
    <property type="match status" value="2"/>
</dbReference>
<reference evidence="1 2" key="1">
    <citation type="journal article" date="2023" name="ISME J.">
        <title>Cultivation and genomic characterization of novel and ubiquitous marine nitrite-oxidizing bacteria from the Nitrospirales.</title>
        <authorList>
            <person name="Mueller A.J."/>
            <person name="Daebeler A."/>
            <person name="Herbold C.W."/>
            <person name="Kirkegaard R.H."/>
            <person name="Daims H."/>
        </authorList>
    </citation>
    <scope>NUCLEOTIDE SEQUENCE [LARGE SCALE GENOMIC DNA]</scope>
    <source>
        <strain evidence="1 2">EB</strain>
    </source>
</reference>
<proteinExistence type="predicted"/>
<evidence type="ECO:0000313" key="2">
    <source>
        <dbReference type="Proteomes" id="UP001250932"/>
    </source>
</evidence>
<organism evidence="1 2">
    <name type="scientific">Candidatus Nitronereus thalassa</name>
    <dbReference type="NCBI Taxonomy" id="3020898"/>
    <lineage>
        <taxon>Bacteria</taxon>
        <taxon>Pseudomonadati</taxon>
        <taxon>Nitrospirota</taxon>
        <taxon>Nitrospiria</taxon>
        <taxon>Nitrospirales</taxon>
        <taxon>Nitrospiraceae</taxon>
        <taxon>Candidatus Nitronereus</taxon>
    </lineage>
</organism>
<dbReference type="EMBL" id="JAQOUE010000002">
    <property type="protein sequence ID" value="MDT7043780.1"/>
    <property type="molecule type" value="Genomic_DNA"/>
</dbReference>
<sequence length="360" mass="39746">MPRIWCAISGHGYGHAAQVVPVLNELGRRHPELTVILRTTVPGTFFASRLTVPWELSVQAQDVGCVQLGPLTIDIPATWRAYHHFHETWEQRVADECDVLKRDAPDLVLSNISYLALEAGSRTGVPAIAYGSLAWDHILQELLDSHNPEHAHIVGHIRDVYKRAEFAIRLSPALSMDAFSHHKDVGPIGYSLPREGQPSKAKILRNSSDGPIVLVALGGVPMDSLPFHEIDQLAPFQLILDMPLPSKFSRLRSSSQFDMSFMELFGGADIILSKPGYGTVIEAVAAGTPIIYVRRYNFADEDVLVEYAHRYGRAVELSKDEFYAGSWQKALTEIQALPLPREAPPESGVSAAADVLDPYL</sequence>
<dbReference type="RefSeq" id="WP_313834373.1">
    <property type="nucleotide sequence ID" value="NZ_JAQOUE010000002.1"/>
</dbReference>
<keyword evidence="2" id="KW-1185">Reference proteome</keyword>
<comment type="caution">
    <text evidence="1">The sequence shown here is derived from an EMBL/GenBank/DDBJ whole genome shotgun (WGS) entry which is preliminary data.</text>
</comment>
<dbReference type="SUPFAM" id="SSF53756">
    <property type="entry name" value="UDP-Glycosyltransferase/glycogen phosphorylase"/>
    <property type="match status" value="1"/>
</dbReference>
<evidence type="ECO:0008006" key="3">
    <source>
        <dbReference type="Google" id="ProtNLM"/>
    </source>
</evidence>
<gene>
    <name evidence="1" type="ORF">PPG34_15605</name>
</gene>
<dbReference type="PANTHER" id="PTHR38134:SF2">
    <property type="entry name" value="GALACTOKINASE"/>
    <property type="match status" value="1"/>
</dbReference>
<accession>A0ABU3KBA7</accession>
<dbReference type="PANTHER" id="PTHR38134">
    <property type="entry name" value="SLR1395 PROTEIN"/>
    <property type="match status" value="1"/>
</dbReference>
<dbReference type="Proteomes" id="UP001250932">
    <property type="component" value="Unassembled WGS sequence"/>
</dbReference>